<dbReference type="InterPro" id="IPR020626">
    <property type="entry name" value="Asp_DH_prok"/>
</dbReference>
<evidence type="ECO:0000259" key="8">
    <source>
        <dbReference type="Pfam" id="PF03447"/>
    </source>
</evidence>
<protein>
    <recommendedName>
        <fullName evidence="6">L-aspartate dehydrogenase</fullName>
        <ecNumber evidence="6">1.4.1.21</ecNumber>
    </recommendedName>
</protein>
<feature type="binding site" evidence="6">
    <location>
        <position position="192"/>
    </location>
    <ligand>
        <name>NAD(+)</name>
        <dbReference type="ChEBI" id="CHEBI:57540"/>
    </ligand>
</feature>
<dbReference type="PANTHER" id="PTHR31873:SF6">
    <property type="entry name" value="ASPARTATE DEHYDROGENASE DOMAIN-CONTAINING PROTEIN"/>
    <property type="match status" value="1"/>
</dbReference>
<feature type="domain" description="Aspartate dehydrogenase" evidence="7">
    <location>
        <begin position="170"/>
        <end position="257"/>
    </location>
</feature>
<keyword evidence="2 6" id="KW-0662">Pyridine nucleotide biosynthesis</keyword>
<dbReference type="GO" id="GO:0051287">
    <property type="term" value="F:NAD binding"/>
    <property type="evidence" value="ECO:0007669"/>
    <property type="project" value="UniProtKB-UniRule"/>
</dbReference>
<keyword evidence="4 6" id="KW-0560">Oxidoreductase</keyword>
<dbReference type="EMBL" id="JOKJ01000010">
    <property type="protein sequence ID" value="KEQ08297.1"/>
    <property type="molecule type" value="Genomic_DNA"/>
</dbReference>
<comment type="pathway">
    <text evidence="6">Cofactor biosynthesis; NAD(+) biosynthesis; iminoaspartate from L-aspartate (dehydrogenase route): step 1/1.</text>
</comment>
<comment type="function">
    <text evidence="6">Specifically catalyzes the NAD or NADP-dependent dehydrogenation of L-aspartate to iminoaspartate.</text>
</comment>
<dbReference type="GO" id="GO:0009435">
    <property type="term" value="P:NAD+ biosynthetic process"/>
    <property type="evidence" value="ECO:0007669"/>
    <property type="project" value="UniProtKB-UniRule"/>
</dbReference>
<organism evidence="9 10">
    <name type="scientific">Pseudorhizobium pelagicum</name>
    <dbReference type="NCBI Taxonomy" id="1509405"/>
    <lineage>
        <taxon>Bacteria</taxon>
        <taxon>Pseudomonadati</taxon>
        <taxon>Pseudomonadota</taxon>
        <taxon>Alphaproteobacteria</taxon>
        <taxon>Hyphomicrobiales</taxon>
        <taxon>Rhizobiaceae</taxon>
        <taxon>Rhizobium/Agrobacterium group</taxon>
        <taxon>Pseudorhizobium</taxon>
    </lineage>
</organism>
<dbReference type="Pfam" id="PF03447">
    <property type="entry name" value="NAD_binding_3"/>
    <property type="match status" value="1"/>
</dbReference>
<feature type="active site" evidence="6">
    <location>
        <position position="222"/>
    </location>
</feature>
<evidence type="ECO:0000256" key="4">
    <source>
        <dbReference type="ARBA" id="ARBA00023002"/>
    </source>
</evidence>
<accession>A0A922P2H0</accession>
<dbReference type="PIRSF" id="PIRSF005227">
    <property type="entry name" value="Asp_dh_NAD_syn"/>
    <property type="match status" value="1"/>
</dbReference>
<reference evidence="9 10" key="1">
    <citation type="submission" date="2014-06" db="EMBL/GenBank/DDBJ databases">
        <title>Rhizobium pelagicum/R2-400B4.</title>
        <authorList>
            <person name="Kimes N.E."/>
            <person name="Lopez-Perez M."/>
        </authorList>
    </citation>
    <scope>NUCLEOTIDE SEQUENCE [LARGE SCALE GENOMIC DNA]</scope>
    <source>
        <strain evidence="9 10">R2-400B4</strain>
    </source>
</reference>
<keyword evidence="10" id="KW-1185">Reference proteome</keyword>
<keyword evidence="5 6" id="KW-0520">NAD</keyword>
<dbReference type="AlphaFoldDB" id="A0A922P2H0"/>
<evidence type="ECO:0000313" key="9">
    <source>
        <dbReference type="EMBL" id="KEQ08297.1"/>
    </source>
</evidence>
<evidence type="ECO:0000313" key="10">
    <source>
        <dbReference type="Proteomes" id="UP000052167"/>
    </source>
</evidence>
<evidence type="ECO:0000256" key="3">
    <source>
        <dbReference type="ARBA" id="ARBA00022857"/>
    </source>
</evidence>
<dbReference type="SUPFAM" id="SSF51735">
    <property type="entry name" value="NAD(P)-binding Rossmann-fold domains"/>
    <property type="match status" value="1"/>
</dbReference>
<comment type="catalytic activity">
    <reaction evidence="6">
        <text>L-aspartate + NADP(+) + H2O = oxaloacetate + NH4(+) + NADPH + H(+)</text>
        <dbReference type="Rhea" id="RHEA:11784"/>
        <dbReference type="ChEBI" id="CHEBI:15377"/>
        <dbReference type="ChEBI" id="CHEBI:15378"/>
        <dbReference type="ChEBI" id="CHEBI:16452"/>
        <dbReference type="ChEBI" id="CHEBI:28938"/>
        <dbReference type="ChEBI" id="CHEBI:29991"/>
        <dbReference type="ChEBI" id="CHEBI:57783"/>
        <dbReference type="ChEBI" id="CHEBI:58349"/>
        <dbReference type="EC" id="1.4.1.21"/>
    </reaction>
</comment>
<dbReference type="InterPro" id="IPR011182">
    <property type="entry name" value="L-Asp_DH"/>
</dbReference>
<evidence type="ECO:0000256" key="2">
    <source>
        <dbReference type="ARBA" id="ARBA00022642"/>
    </source>
</evidence>
<feature type="domain" description="Aspartate/homoserine dehydrogenase NAD-binding" evidence="8">
    <location>
        <begin position="11"/>
        <end position="121"/>
    </location>
</feature>
<dbReference type="GO" id="GO:0050661">
    <property type="term" value="F:NADP binding"/>
    <property type="evidence" value="ECO:0007669"/>
    <property type="project" value="UniProtKB-UniRule"/>
</dbReference>
<proteinExistence type="inferred from homology"/>
<dbReference type="OrthoDB" id="8456681at2"/>
<evidence type="ECO:0000259" key="7">
    <source>
        <dbReference type="Pfam" id="PF01958"/>
    </source>
</evidence>
<gene>
    <name evidence="6" type="primary">nadX</name>
    <name evidence="9" type="ORF">GV68_03175</name>
</gene>
<feature type="binding site" evidence="6">
    <location>
        <position position="124"/>
    </location>
    <ligand>
        <name>NAD(+)</name>
        <dbReference type="ChEBI" id="CHEBI:57540"/>
    </ligand>
</feature>
<dbReference type="SUPFAM" id="SSF55347">
    <property type="entry name" value="Glyceraldehyde-3-phosphate dehydrogenase-like, C-terminal domain"/>
    <property type="match status" value="1"/>
</dbReference>
<dbReference type="InterPro" id="IPR002811">
    <property type="entry name" value="Asp_DH"/>
</dbReference>
<keyword evidence="3 6" id="KW-0521">NADP</keyword>
<comment type="miscellaneous">
    <text evidence="6">The iminoaspartate product is unstable in aqueous solution and can decompose to oxaloacetate and ammonia.</text>
</comment>
<dbReference type="EC" id="1.4.1.21" evidence="6"/>
<evidence type="ECO:0000256" key="1">
    <source>
        <dbReference type="ARBA" id="ARBA00008331"/>
    </source>
</evidence>
<dbReference type="Gene3D" id="3.40.50.720">
    <property type="entry name" value="NAD(P)-binding Rossmann-like Domain"/>
    <property type="match status" value="1"/>
</dbReference>
<dbReference type="HAMAP" id="MF_01265">
    <property type="entry name" value="NadX"/>
    <property type="match status" value="1"/>
</dbReference>
<evidence type="ECO:0000256" key="6">
    <source>
        <dbReference type="HAMAP-Rule" id="MF_01265"/>
    </source>
</evidence>
<dbReference type="Proteomes" id="UP000052167">
    <property type="component" value="Unassembled WGS sequence"/>
</dbReference>
<dbReference type="Gene3D" id="3.30.360.10">
    <property type="entry name" value="Dihydrodipicolinate Reductase, domain 2"/>
    <property type="match status" value="1"/>
</dbReference>
<comment type="caution">
    <text evidence="9">The sequence shown here is derived from an EMBL/GenBank/DDBJ whole genome shotgun (WGS) entry which is preliminary data.</text>
</comment>
<dbReference type="InterPro" id="IPR005106">
    <property type="entry name" value="Asp/hSer_DH_NAD-bd"/>
</dbReference>
<dbReference type="InterPro" id="IPR036291">
    <property type="entry name" value="NAD(P)-bd_dom_sf"/>
</dbReference>
<dbReference type="PANTHER" id="PTHR31873">
    <property type="entry name" value="L-ASPARTATE DEHYDROGENASE-RELATED"/>
    <property type="match status" value="1"/>
</dbReference>
<dbReference type="GO" id="GO:0016639">
    <property type="term" value="F:oxidoreductase activity, acting on the CH-NH2 group of donors, NAD or NADP as acceptor"/>
    <property type="evidence" value="ECO:0007669"/>
    <property type="project" value="UniProtKB-UniRule"/>
</dbReference>
<comment type="similarity">
    <text evidence="1 6">Belongs to the L-aspartate dehydrogenase family.</text>
</comment>
<dbReference type="Pfam" id="PF01958">
    <property type="entry name" value="Asp_DH_C"/>
    <property type="match status" value="1"/>
</dbReference>
<dbReference type="NCBIfam" id="NF009825">
    <property type="entry name" value="PRK13302.1"/>
    <property type="match status" value="1"/>
</dbReference>
<evidence type="ECO:0000256" key="5">
    <source>
        <dbReference type="ARBA" id="ARBA00023027"/>
    </source>
</evidence>
<dbReference type="GO" id="GO:0033735">
    <property type="term" value="F:aspartate dehydrogenase [NAD(P)+] activity"/>
    <property type="evidence" value="ECO:0007669"/>
    <property type="project" value="UniProtKB-EC"/>
</dbReference>
<comment type="catalytic activity">
    <reaction evidence="6">
        <text>L-aspartate + NAD(+) + H2O = oxaloacetate + NH4(+) + NADH + H(+)</text>
        <dbReference type="Rhea" id="RHEA:11788"/>
        <dbReference type="ChEBI" id="CHEBI:15377"/>
        <dbReference type="ChEBI" id="CHEBI:15378"/>
        <dbReference type="ChEBI" id="CHEBI:16452"/>
        <dbReference type="ChEBI" id="CHEBI:28938"/>
        <dbReference type="ChEBI" id="CHEBI:29991"/>
        <dbReference type="ChEBI" id="CHEBI:57540"/>
        <dbReference type="ChEBI" id="CHEBI:57945"/>
        <dbReference type="EC" id="1.4.1.21"/>
    </reaction>
</comment>
<sequence>MKSHKTVSIAGLGAIGLPLARSLDQGRAPGFQLISVNSRDPAKAHAAVADFAAKPRVCISASDLVDADIIIEAAPAAAFLGIARPAISAGKTFIACSAGALMRNIWLVEEAEREGARIIVPSGALIGLDAVRAAAQGHITSCTIETRKSPSGWLGAPYLAENAITLEGLTEAECIFEGNALDAAAGFPANVNVAAALAMAGIGPLNTKVRLIADPAADRNIHHVVVDSDAARFTMTVEGKPSPENSRTGLLTPLSVIACLRSLHETLRVGS</sequence>
<name>A0A922P2H0_9HYPH</name>